<reference evidence="3 4" key="1">
    <citation type="journal article" date="2018" name="BMC Genomics">
        <title>The genome of Naegleria lovaniensis, the basis for a comparative approach to unravel pathogenicity factors of the human pathogenic amoeba N. fowleri.</title>
        <authorList>
            <person name="Liechti N."/>
            <person name="Schurch N."/>
            <person name="Bruggmann R."/>
            <person name="Wittwer M."/>
        </authorList>
    </citation>
    <scope>NUCLEOTIDE SEQUENCE [LARGE SCALE GENOMIC DNA]</scope>
    <source>
        <strain evidence="3 4">ATCC 30569</strain>
    </source>
</reference>
<keyword evidence="4" id="KW-1185">Reference proteome</keyword>
<dbReference type="GeneID" id="68101575"/>
<feature type="compositionally biased region" description="Acidic residues" evidence="2">
    <location>
        <begin position="12"/>
        <end position="21"/>
    </location>
</feature>
<feature type="coiled-coil region" evidence="1">
    <location>
        <begin position="466"/>
        <end position="651"/>
    </location>
</feature>
<feature type="region of interest" description="Disordered" evidence="2">
    <location>
        <begin position="1"/>
        <end position="115"/>
    </location>
</feature>
<name>A0AA88KF95_NAELO</name>
<dbReference type="PROSITE" id="PS50096">
    <property type="entry name" value="IQ"/>
    <property type="match status" value="1"/>
</dbReference>
<dbReference type="GO" id="GO:0000785">
    <property type="term" value="C:chromatin"/>
    <property type="evidence" value="ECO:0007669"/>
    <property type="project" value="TreeGrafter"/>
</dbReference>
<dbReference type="GO" id="GO:0007076">
    <property type="term" value="P:mitotic chromosome condensation"/>
    <property type="evidence" value="ECO:0007669"/>
    <property type="project" value="TreeGrafter"/>
</dbReference>
<feature type="compositionally biased region" description="Basic and acidic residues" evidence="2">
    <location>
        <begin position="151"/>
        <end position="162"/>
    </location>
</feature>
<protein>
    <submittedName>
        <fullName evidence="3">Uncharacterized protein</fullName>
    </submittedName>
</protein>
<feature type="compositionally biased region" description="Polar residues" evidence="2">
    <location>
        <begin position="233"/>
        <end position="243"/>
    </location>
</feature>
<feature type="compositionally biased region" description="Low complexity" evidence="2">
    <location>
        <begin position="80"/>
        <end position="104"/>
    </location>
</feature>
<organism evidence="3 4">
    <name type="scientific">Naegleria lovaniensis</name>
    <name type="common">Amoeba</name>
    <dbReference type="NCBI Taxonomy" id="51637"/>
    <lineage>
        <taxon>Eukaryota</taxon>
        <taxon>Discoba</taxon>
        <taxon>Heterolobosea</taxon>
        <taxon>Tetramitia</taxon>
        <taxon>Eutetramitia</taxon>
        <taxon>Vahlkampfiidae</taxon>
        <taxon>Naegleria</taxon>
    </lineage>
</organism>
<evidence type="ECO:0000256" key="1">
    <source>
        <dbReference type="SAM" id="Coils"/>
    </source>
</evidence>
<feature type="compositionally biased region" description="Polar residues" evidence="2">
    <location>
        <begin position="784"/>
        <end position="810"/>
    </location>
</feature>
<gene>
    <name evidence="3" type="ORF">C9374_009121</name>
</gene>
<dbReference type="AlphaFoldDB" id="A0AA88KF95"/>
<feature type="compositionally biased region" description="Basic and acidic residues" evidence="2">
    <location>
        <begin position="766"/>
        <end position="783"/>
    </location>
</feature>
<feature type="compositionally biased region" description="Acidic residues" evidence="2">
    <location>
        <begin position="870"/>
        <end position="887"/>
    </location>
</feature>
<evidence type="ECO:0000313" key="3">
    <source>
        <dbReference type="EMBL" id="KAG2377605.1"/>
    </source>
</evidence>
<feature type="coiled-coil region" evidence="1">
    <location>
        <begin position="347"/>
        <end position="434"/>
    </location>
</feature>
<dbReference type="EMBL" id="PYSW02000037">
    <property type="protein sequence ID" value="KAG2377605.1"/>
    <property type="molecule type" value="Genomic_DNA"/>
</dbReference>
<proteinExistence type="predicted"/>
<dbReference type="GO" id="GO:0000796">
    <property type="term" value="C:condensin complex"/>
    <property type="evidence" value="ECO:0007669"/>
    <property type="project" value="TreeGrafter"/>
</dbReference>
<feature type="coiled-coil region" evidence="1">
    <location>
        <begin position="285"/>
        <end position="312"/>
    </location>
</feature>
<dbReference type="PANTHER" id="PTHR43941:SF5">
    <property type="entry name" value="ELKS_RAB6-INTERACTING_CAST FAMILY PROTEIN"/>
    <property type="match status" value="1"/>
</dbReference>
<dbReference type="GO" id="GO:0000793">
    <property type="term" value="C:condensed chromosome"/>
    <property type="evidence" value="ECO:0007669"/>
    <property type="project" value="TreeGrafter"/>
</dbReference>
<dbReference type="RefSeq" id="XP_044544867.1">
    <property type="nucleotide sequence ID" value="XM_044699274.1"/>
</dbReference>
<dbReference type="Proteomes" id="UP000816034">
    <property type="component" value="Unassembled WGS sequence"/>
</dbReference>
<feature type="compositionally biased region" description="Polar residues" evidence="2">
    <location>
        <begin position="889"/>
        <end position="899"/>
    </location>
</feature>
<feature type="compositionally biased region" description="Polar residues" evidence="2">
    <location>
        <begin position="46"/>
        <end position="72"/>
    </location>
</feature>
<accession>A0AA88KF95</accession>
<feature type="region of interest" description="Disordered" evidence="2">
    <location>
        <begin position="766"/>
        <end position="832"/>
    </location>
</feature>
<feature type="region of interest" description="Disordered" evidence="2">
    <location>
        <begin position="191"/>
        <end position="246"/>
    </location>
</feature>
<evidence type="ECO:0000313" key="4">
    <source>
        <dbReference type="Proteomes" id="UP000816034"/>
    </source>
</evidence>
<sequence length="899" mass="103747">MFFQSRYNNNNYEEDSEDELDVGGGSSALIGNPYDSLIEEEEEALNQVQQPSDSQKRQSLLNNSHHSTGSTIEKSKDDTTTLALSKLNSSTNNNSKPNNNTNTSVRASPHHSSLFSKHHSEGYLEMTSSNKENQKENYKFEDRKVFERDPFEVHSTRSDRSNKNPLPFGGHSNLTRHDSDDELLDFQKNQGEIERPRSARPSSAGTRPSSAGSMKSKPQYKLSSIPHPKNFPIASSRSTNSVLDKNGLSKKQVVQNYLSNVNKHMKKRTIPSNFYKDPEGMYMDLQELRQEIAILRKDNQNLKTLAQKSEADSIRKQKQVEELLRAHALVETKGTRYENLFKEVNLVKSLKSRIRELEKALGEKETEFQRIKLDSRYTRVRELETELKAYYTESRRLQKVVEDLEQERSAMQDLEDENDKMNKQNLKLRELIVKMKQVQDYYKEQNVHLSEENRHLHDNNGISSELSMREHQIEELTTKLKELQQKLDDSYQTNSELKVSNSELQRISDEIQFQSNITKKENSELKNKLEELRTNFESQLEDQKRQVELLKREKENMCKENELQTQSSQILRSSVASFEHQVADKEREIQFLKAQLKEKHDLVDSRNLEILNLRNQCEEKDSEISQLQTKMKELRKANKVLLDEISVLKDQQAQQHNVSAVMTPVPYPYPPIVLPSNDNTISSYPPPIGIPNGTQEITTPQQQSQLTSSYGEIEENFDVGGNYSFDDEQQQTEQDNLSIYDHAATQMQLLARGFIARRQFKELKEQAMQKTKEPPVKTTEVKTENSSPVTDQVKSENPQSSDGSQKQQTNTKEEVNSHNTLAANPSNNLSTQNSTVVEETFEEPQHSSYDEFGGSMDEHFDSSYVQEEPINFDDDYDDRGFMEDDFGLDTSQQHSYEDW</sequence>
<feature type="compositionally biased region" description="Polar residues" evidence="2">
    <location>
        <begin position="200"/>
        <end position="213"/>
    </location>
</feature>
<dbReference type="PANTHER" id="PTHR43941">
    <property type="entry name" value="STRUCTURAL MAINTENANCE OF CHROMOSOMES PROTEIN 2"/>
    <property type="match status" value="1"/>
</dbReference>
<feature type="region of interest" description="Disordered" evidence="2">
    <location>
        <begin position="151"/>
        <end position="179"/>
    </location>
</feature>
<keyword evidence="1" id="KW-0175">Coiled coil</keyword>
<feature type="region of interest" description="Disordered" evidence="2">
    <location>
        <begin position="870"/>
        <end position="899"/>
    </location>
</feature>
<comment type="caution">
    <text evidence="3">The sequence shown here is derived from an EMBL/GenBank/DDBJ whole genome shotgun (WGS) entry which is preliminary data.</text>
</comment>
<dbReference type="GO" id="GO:0003682">
    <property type="term" value="F:chromatin binding"/>
    <property type="evidence" value="ECO:0007669"/>
    <property type="project" value="TreeGrafter"/>
</dbReference>
<evidence type="ECO:0000256" key="2">
    <source>
        <dbReference type="SAM" id="MobiDB-lite"/>
    </source>
</evidence>
<feature type="compositionally biased region" description="Polar residues" evidence="2">
    <location>
        <begin position="817"/>
        <end position="832"/>
    </location>
</feature>